<dbReference type="GO" id="GO:0043565">
    <property type="term" value="F:sequence-specific DNA binding"/>
    <property type="evidence" value="ECO:0007669"/>
    <property type="project" value="InterPro"/>
</dbReference>
<dbReference type="EMBL" id="MCFG01000355">
    <property type="protein sequence ID" value="ORX75457.1"/>
    <property type="molecule type" value="Genomic_DNA"/>
</dbReference>
<organism evidence="9 10">
    <name type="scientific">Anaeromyces robustus</name>
    <dbReference type="NCBI Taxonomy" id="1754192"/>
    <lineage>
        <taxon>Eukaryota</taxon>
        <taxon>Fungi</taxon>
        <taxon>Fungi incertae sedis</taxon>
        <taxon>Chytridiomycota</taxon>
        <taxon>Chytridiomycota incertae sedis</taxon>
        <taxon>Neocallimastigomycetes</taxon>
        <taxon>Neocallimastigales</taxon>
        <taxon>Neocallimastigaceae</taxon>
        <taxon>Anaeromyces</taxon>
    </lineage>
</organism>
<reference evidence="9 10" key="2">
    <citation type="submission" date="2016-08" db="EMBL/GenBank/DDBJ databases">
        <title>Pervasive Adenine N6-methylation of Active Genes in Fungi.</title>
        <authorList>
            <consortium name="DOE Joint Genome Institute"/>
            <person name="Mondo S.J."/>
            <person name="Dannebaum R.O."/>
            <person name="Kuo R.C."/>
            <person name="Labutti K."/>
            <person name="Haridas S."/>
            <person name="Kuo A."/>
            <person name="Salamov A."/>
            <person name="Ahrendt S.R."/>
            <person name="Lipzen A."/>
            <person name="Sullivan W."/>
            <person name="Andreopoulos W.B."/>
            <person name="Clum A."/>
            <person name="Lindquist E."/>
            <person name="Daum C."/>
            <person name="Ramamoorthy G.K."/>
            <person name="Gryganskyi A."/>
            <person name="Culley D."/>
            <person name="Magnuson J.K."/>
            <person name="James T.Y."/>
            <person name="O'Malley M.A."/>
            <person name="Stajich J.E."/>
            <person name="Spatafora J.W."/>
            <person name="Visel A."/>
            <person name="Grigoriev I.V."/>
        </authorList>
    </citation>
    <scope>NUCLEOTIDE SEQUENCE [LARGE SCALE GENOMIC DNA]</scope>
    <source>
        <strain evidence="9 10">S4</strain>
    </source>
</reference>
<gene>
    <name evidence="9" type="ORF">BCR32DRAFT_271893</name>
</gene>
<evidence type="ECO:0000259" key="8">
    <source>
        <dbReference type="SMART" id="SM00415"/>
    </source>
</evidence>
<comment type="caution">
    <text evidence="9">The sequence shown here is derived from an EMBL/GenBank/DDBJ whole genome shotgun (WGS) entry which is preliminary data.</text>
</comment>
<dbReference type="GO" id="GO:0003700">
    <property type="term" value="F:DNA-binding transcription factor activity"/>
    <property type="evidence" value="ECO:0007669"/>
    <property type="project" value="InterPro"/>
</dbReference>
<feature type="compositionally biased region" description="Polar residues" evidence="7">
    <location>
        <begin position="682"/>
        <end position="695"/>
    </location>
</feature>
<feature type="compositionally biased region" description="Low complexity" evidence="7">
    <location>
        <begin position="490"/>
        <end position="508"/>
    </location>
</feature>
<dbReference type="SUPFAM" id="SSF46785">
    <property type="entry name" value="Winged helix' DNA-binding domain"/>
    <property type="match status" value="1"/>
</dbReference>
<keyword evidence="10" id="KW-1185">Reference proteome</keyword>
<dbReference type="InterPro" id="IPR036390">
    <property type="entry name" value="WH_DNA-bd_sf"/>
</dbReference>
<evidence type="ECO:0000256" key="4">
    <source>
        <dbReference type="ARBA" id="ARBA00023242"/>
    </source>
</evidence>
<comment type="similarity">
    <text evidence="2 5">Belongs to the HSF family.</text>
</comment>
<feature type="domain" description="HSF-type DNA-binding" evidence="8">
    <location>
        <begin position="182"/>
        <end position="277"/>
    </location>
</feature>
<feature type="compositionally biased region" description="Low complexity" evidence="7">
    <location>
        <begin position="454"/>
        <end position="467"/>
    </location>
</feature>
<evidence type="ECO:0000256" key="1">
    <source>
        <dbReference type="ARBA" id="ARBA00004123"/>
    </source>
</evidence>
<keyword evidence="3" id="KW-0238">DNA-binding</keyword>
<evidence type="ECO:0000256" key="2">
    <source>
        <dbReference type="ARBA" id="ARBA00006403"/>
    </source>
</evidence>
<keyword evidence="4" id="KW-0539">Nucleus</keyword>
<dbReference type="AlphaFoldDB" id="A0A1Y1WPI5"/>
<dbReference type="OrthoDB" id="2151362at2759"/>
<feature type="compositionally biased region" description="Polar residues" evidence="7">
    <location>
        <begin position="406"/>
        <end position="453"/>
    </location>
</feature>
<dbReference type="Pfam" id="PF00447">
    <property type="entry name" value="HSF_DNA-bind"/>
    <property type="match status" value="1"/>
</dbReference>
<dbReference type="GO" id="GO:0005634">
    <property type="term" value="C:nucleus"/>
    <property type="evidence" value="ECO:0007669"/>
    <property type="project" value="UniProtKB-SubCell"/>
</dbReference>
<feature type="region of interest" description="Disordered" evidence="7">
    <location>
        <begin position="546"/>
        <end position="574"/>
    </location>
</feature>
<dbReference type="Proteomes" id="UP000193944">
    <property type="component" value="Unassembled WGS sequence"/>
</dbReference>
<dbReference type="PRINTS" id="PR00056">
    <property type="entry name" value="HSFDOMAIN"/>
</dbReference>
<feature type="compositionally biased region" description="Low complexity" evidence="7">
    <location>
        <begin position="29"/>
        <end position="57"/>
    </location>
</feature>
<proteinExistence type="inferred from homology"/>
<evidence type="ECO:0000256" key="5">
    <source>
        <dbReference type="RuleBase" id="RU004020"/>
    </source>
</evidence>
<dbReference type="SMART" id="SM00415">
    <property type="entry name" value="HSF"/>
    <property type="match status" value="1"/>
</dbReference>
<comment type="subcellular location">
    <subcellularLocation>
        <location evidence="1">Nucleus</location>
    </subcellularLocation>
</comment>
<evidence type="ECO:0000313" key="9">
    <source>
        <dbReference type="EMBL" id="ORX75457.1"/>
    </source>
</evidence>
<dbReference type="PANTHER" id="PTHR10015:SF427">
    <property type="entry name" value="HEAT SHOCK FACTOR PROTEIN"/>
    <property type="match status" value="1"/>
</dbReference>
<dbReference type="InterPro" id="IPR036388">
    <property type="entry name" value="WH-like_DNA-bd_sf"/>
</dbReference>
<feature type="compositionally biased region" description="Polar residues" evidence="7">
    <location>
        <begin position="1"/>
        <end position="28"/>
    </location>
</feature>
<evidence type="ECO:0000256" key="3">
    <source>
        <dbReference type="ARBA" id="ARBA00023125"/>
    </source>
</evidence>
<accession>A0A1Y1WPI5</accession>
<dbReference type="InterPro" id="IPR000232">
    <property type="entry name" value="HSF_DNA-bd"/>
</dbReference>
<protein>
    <recommendedName>
        <fullName evidence="8">HSF-type DNA-binding domain-containing protein</fullName>
    </recommendedName>
</protein>
<dbReference type="STRING" id="1754192.A0A1Y1WPI5"/>
<feature type="coiled-coil region" evidence="6">
    <location>
        <begin position="278"/>
        <end position="347"/>
    </location>
</feature>
<feature type="compositionally biased region" description="Polar residues" evidence="7">
    <location>
        <begin position="546"/>
        <end position="558"/>
    </location>
</feature>
<evidence type="ECO:0000256" key="7">
    <source>
        <dbReference type="SAM" id="MobiDB-lite"/>
    </source>
</evidence>
<feature type="region of interest" description="Disordered" evidence="7">
    <location>
        <begin position="404"/>
        <end position="526"/>
    </location>
</feature>
<dbReference type="Gene3D" id="1.10.10.10">
    <property type="entry name" value="Winged helix-like DNA-binding domain superfamily/Winged helix DNA-binding domain"/>
    <property type="match status" value="1"/>
</dbReference>
<reference evidence="9 10" key="1">
    <citation type="submission" date="2016-08" db="EMBL/GenBank/DDBJ databases">
        <title>A Parts List for Fungal Cellulosomes Revealed by Comparative Genomics.</title>
        <authorList>
            <consortium name="DOE Joint Genome Institute"/>
            <person name="Haitjema C.H."/>
            <person name="Gilmore S.P."/>
            <person name="Henske J.K."/>
            <person name="Solomon K.V."/>
            <person name="De Groot R."/>
            <person name="Kuo A."/>
            <person name="Mondo S.J."/>
            <person name="Salamov A.A."/>
            <person name="Labutti K."/>
            <person name="Zhao Z."/>
            <person name="Chiniquy J."/>
            <person name="Barry K."/>
            <person name="Brewer H.M."/>
            <person name="Purvine S.O."/>
            <person name="Wright A.T."/>
            <person name="Boxma B."/>
            <person name="Van Alen T."/>
            <person name="Hackstein J.H."/>
            <person name="Baker S.E."/>
            <person name="Grigoriev I.V."/>
            <person name="O'Malley M.A."/>
        </authorList>
    </citation>
    <scope>NUCLEOTIDE SEQUENCE [LARGE SCALE GENOMIC DNA]</scope>
    <source>
        <strain evidence="9 10">S4</strain>
    </source>
</reference>
<sequence>MQYMSSKSYPNEQEFSNRNSVSDYGSMQNNMNNNMRNNSNSVNNYSNNSDSNISNSINMNMNSNVSDNMNNMNSNMSSNMSSNMNNNINNNMNNNMGNNMNSSMNNNMNNNMNNMNMNNMNMNGNMNNVNMSSSMNNVNMNNSMSNINDGKYSEYSQNGVSVKKEMNSNHDNNVNVKFQDFQKQNFIGKLIEMLNNPEISDLISWHEDNVSVIIKNINEFSGRALPMYFKHNKFNSFTRQLNTYGFSYKKIDDQTFKFQNENFVKNKPELLKYISKKKNKSDEDIQSLQIELNDLKLSHGQLQREYNSLRQLMERMRIENNELRMMNSKLQNQIDDLQKLNNDIDLKYNSMKVNNGKIYYNLISILENLKVNDNQDRDYGSDIQSINSELYDADGSLVYNKRRCTSESTRSGSFTQNSMGDSTMSQNDNYGMGNSSHYSVKNMNSRIDSPRNQSLNNKMNNGSFNNSPRDVISKNDNYHHFPNNNQRTHSLNNPLNNPNQSQGHSQPQHHSESPNLKHTRRTSSLGMMKEKRNSIGYAASPVINKYSSQGNNRSSQNIKKVHRLSRSSNSSYLNSPNSLEMDTEQMNHPITESTNQNFLSPNDVIDNQLNGNLERNTPSLSSAPNSMYSNNYMNQPPSRSFKTESIRSAPSVMSNGSNFTLSAISNDTNSQRSFTIKSANSSGDETLINRNNTYPLNKHILEENEPVDPTKKK</sequence>
<keyword evidence="6" id="KW-0175">Coiled coil</keyword>
<feature type="region of interest" description="Disordered" evidence="7">
    <location>
        <begin position="1"/>
        <end position="57"/>
    </location>
</feature>
<feature type="region of interest" description="Disordered" evidence="7">
    <location>
        <begin position="682"/>
        <end position="713"/>
    </location>
</feature>
<dbReference type="PANTHER" id="PTHR10015">
    <property type="entry name" value="HEAT SHOCK TRANSCRIPTION FACTOR"/>
    <property type="match status" value="1"/>
</dbReference>
<evidence type="ECO:0000256" key="6">
    <source>
        <dbReference type="SAM" id="Coils"/>
    </source>
</evidence>
<evidence type="ECO:0000313" key="10">
    <source>
        <dbReference type="Proteomes" id="UP000193944"/>
    </source>
</evidence>
<name>A0A1Y1WPI5_9FUNG</name>